<dbReference type="EMBL" id="RSCJ01000004">
    <property type="protein sequence ID" value="RUR84472.1"/>
    <property type="molecule type" value="Genomic_DNA"/>
</dbReference>
<evidence type="ECO:0000313" key="2">
    <source>
        <dbReference type="Proteomes" id="UP000268857"/>
    </source>
</evidence>
<proteinExistence type="predicted"/>
<dbReference type="Proteomes" id="UP000268857">
    <property type="component" value="Unassembled WGS sequence"/>
</dbReference>
<sequence length="80" mass="9182">MFGKLKKNPEVRIQNILTPGSWIISAQGCKNAAYSSTPTYKIQLEKIQLEKNPEARMKNLFWLLAPDFFLDKKIPLYPVG</sequence>
<evidence type="ECO:0000313" key="1">
    <source>
        <dbReference type="EMBL" id="RUR84472.1"/>
    </source>
</evidence>
<dbReference type="STRING" id="211165.GCA_000317285_04046"/>
<accession>A0A433NMQ8</accession>
<organism evidence="1 2">
    <name type="scientific">Chlorogloeopsis fritschii PCC 6912</name>
    <dbReference type="NCBI Taxonomy" id="211165"/>
    <lineage>
        <taxon>Bacteria</taxon>
        <taxon>Bacillati</taxon>
        <taxon>Cyanobacteriota</taxon>
        <taxon>Cyanophyceae</taxon>
        <taxon>Nostocales</taxon>
        <taxon>Chlorogloeopsidaceae</taxon>
        <taxon>Chlorogloeopsis</taxon>
    </lineage>
</organism>
<name>A0A433NMQ8_CHLFR</name>
<dbReference type="RefSeq" id="WP_016875394.1">
    <property type="nucleotide sequence ID" value="NZ_AJLN01000100.1"/>
</dbReference>
<reference evidence="1 2" key="1">
    <citation type="journal article" date="2019" name="Genome Biol. Evol.">
        <title>Day and night: Metabolic profiles and evolutionary relationships of six axenic non-marine cyanobacteria.</title>
        <authorList>
            <person name="Will S.E."/>
            <person name="Henke P."/>
            <person name="Boedeker C."/>
            <person name="Huang S."/>
            <person name="Brinkmann H."/>
            <person name="Rohde M."/>
            <person name="Jarek M."/>
            <person name="Friedl T."/>
            <person name="Seufert S."/>
            <person name="Schumacher M."/>
            <person name="Overmann J."/>
            <person name="Neumann-Schaal M."/>
            <person name="Petersen J."/>
        </authorList>
    </citation>
    <scope>NUCLEOTIDE SEQUENCE [LARGE SCALE GENOMIC DNA]</scope>
    <source>
        <strain evidence="1 2">PCC 6912</strain>
    </source>
</reference>
<protein>
    <submittedName>
        <fullName evidence="1">Uncharacterized protein</fullName>
    </submittedName>
</protein>
<gene>
    <name evidence="1" type="ORF">PCC6912_13670</name>
</gene>
<dbReference type="AlphaFoldDB" id="A0A433NMQ8"/>
<keyword evidence="2" id="KW-1185">Reference proteome</keyword>
<comment type="caution">
    <text evidence="1">The sequence shown here is derived from an EMBL/GenBank/DDBJ whole genome shotgun (WGS) entry which is preliminary data.</text>
</comment>
<dbReference type="PROSITE" id="PS51257">
    <property type="entry name" value="PROKAR_LIPOPROTEIN"/>
    <property type="match status" value="1"/>
</dbReference>